<dbReference type="Gene3D" id="3.40.80.10">
    <property type="entry name" value="Peptidoglycan recognition protein-like"/>
    <property type="match status" value="1"/>
</dbReference>
<sequence length="269" mass="28413">MKLVTRRAWGARSRSIPTNITPTGGVTIHYVGGPVHISSHSRCDDRVRSIQNHHIDGNGWADIAYSALVCPHGYVYVGRGPNRRTAANGTNSGNQYWYAVCALIGGSQQPTDAMVQGIKDAVAWLRAKGGAGGRVNGHRDHLSTSCPGSPLYRMVRRGVFGSGGTTSGGSSSSGGAAGMGEDMLGLAKGDKGEEVELLQLMIKRAGRGDALGKWGVDKHYGNATAEGLRLCRKDAGSAARDGYGDRVTAHALEQLYVAFARHQAREAAK</sequence>
<dbReference type="SMART" id="SM00701">
    <property type="entry name" value="PGRP"/>
    <property type="match status" value="1"/>
</dbReference>
<accession>A0ABV9SSL5</accession>
<comment type="similarity">
    <text evidence="1">Belongs to the N-acetylmuramoyl-L-alanine amidase 2 family.</text>
</comment>
<feature type="domain" description="Peptidoglycan recognition protein family" evidence="2">
    <location>
        <begin position="1"/>
        <end position="142"/>
    </location>
</feature>
<evidence type="ECO:0000256" key="1">
    <source>
        <dbReference type="ARBA" id="ARBA00007553"/>
    </source>
</evidence>
<dbReference type="PANTHER" id="PTHR11022">
    <property type="entry name" value="PEPTIDOGLYCAN RECOGNITION PROTEIN"/>
    <property type="match status" value="1"/>
</dbReference>
<reference evidence="4" key="1">
    <citation type="journal article" date="2019" name="Int. J. Syst. Evol. Microbiol.">
        <title>The Global Catalogue of Microorganisms (GCM) 10K type strain sequencing project: providing services to taxonomists for standard genome sequencing and annotation.</title>
        <authorList>
            <consortium name="The Broad Institute Genomics Platform"/>
            <consortium name="The Broad Institute Genome Sequencing Center for Infectious Disease"/>
            <person name="Wu L."/>
            <person name="Ma J."/>
        </authorList>
    </citation>
    <scope>NUCLEOTIDE SEQUENCE [LARGE SCALE GENOMIC DNA]</scope>
    <source>
        <strain evidence="4">CGMCC 4.7304</strain>
    </source>
</reference>
<dbReference type="EMBL" id="JBHSIY010000028">
    <property type="protein sequence ID" value="MFC4869348.1"/>
    <property type="molecule type" value="Genomic_DNA"/>
</dbReference>
<keyword evidence="4" id="KW-1185">Reference proteome</keyword>
<name>A0ABV9SSL5_9ACTN</name>
<dbReference type="Gene3D" id="1.10.101.10">
    <property type="entry name" value="PGBD-like superfamily/PGBD"/>
    <property type="match status" value="1"/>
</dbReference>
<dbReference type="InterPro" id="IPR036505">
    <property type="entry name" value="Amidase/PGRP_sf"/>
</dbReference>
<evidence type="ECO:0000259" key="2">
    <source>
        <dbReference type="SMART" id="SM00701"/>
    </source>
</evidence>
<dbReference type="SUPFAM" id="SSF55846">
    <property type="entry name" value="N-acetylmuramoyl-L-alanine amidase-like"/>
    <property type="match status" value="1"/>
</dbReference>
<dbReference type="InterPro" id="IPR015510">
    <property type="entry name" value="PGRP"/>
</dbReference>
<evidence type="ECO:0000313" key="4">
    <source>
        <dbReference type="Proteomes" id="UP001595858"/>
    </source>
</evidence>
<evidence type="ECO:0000313" key="3">
    <source>
        <dbReference type="EMBL" id="MFC4869348.1"/>
    </source>
</evidence>
<dbReference type="RefSeq" id="WP_344143024.1">
    <property type="nucleotide sequence ID" value="NZ_BAAAQI010000006.1"/>
</dbReference>
<dbReference type="CDD" id="cd06583">
    <property type="entry name" value="PGRP"/>
    <property type="match status" value="1"/>
</dbReference>
<gene>
    <name evidence="3" type="ORF">ACFPCZ_22160</name>
</gene>
<dbReference type="PANTHER" id="PTHR11022:SF41">
    <property type="entry name" value="PEPTIDOGLYCAN-RECOGNITION PROTEIN LC-RELATED"/>
    <property type="match status" value="1"/>
</dbReference>
<dbReference type="Proteomes" id="UP001595858">
    <property type="component" value="Unassembled WGS sequence"/>
</dbReference>
<dbReference type="InterPro" id="IPR036366">
    <property type="entry name" value="PGBDSf"/>
</dbReference>
<comment type="caution">
    <text evidence="3">The sequence shown here is derived from an EMBL/GenBank/DDBJ whole genome shotgun (WGS) entry which is preliminary data.</text>
</comment>
<dbReference type="InterPro" id="IPR002502">
    <property type="entry name" value="Amidase_domain"/>
</dbReference>
<dbReference type="InterPro" id="IPR006619">
    <property type="entry name" value="PGRP_domain_met/bac"/>
</dbReference>
<proteinExistence type="inferred from homology"/>
<dbReference type="Pfam" id="PF01510">
    <property type="entry name" value="Amidase_2"/>
    <property type="match status" value="1"/>
</dbReference>
<organism evidence="3 4">
    <name type="scientific">Streptomonospora arabica</name>
    <dbReference type="NCBI Taxonomy" id="412417"/>
    <lineage>
        <taxon>Bacteria</taxon>
        <taxon>Bacillati</taxon>
        <taxon>Actinomycetota</taxon>
        <taxon>Actinomycetes</taxon>
        <taxon>Streptosporangiales</taxon>
        <taxon>Nocardiopsidaceae</taxon>
        <taxon>Streptomonospora</taxon>
    </lineage>
</organism>
<protein>
    <submittedName>
        <fullName evidence="3">Peptidoglycan recognition family protein</fullName>
    </submittedName>
</protein>